<keyword evidence="15" id="KW-1185">Reference proteome</keyword>
<sequence>AIVLNDANLIREALNMSEFSGRPMFNYIKSRHNDGVIRGIGFAEGLHWNEQRRFAMKNLRDFGGKTMEDNIQEEIQEFFMSLKEANGKPTQGRDLFLHSTINVVWRILFSDRLPYNDPDTQGAMKGLVSFIEETDITSTLSIFLPWLATAAPNLSGYKKMIEGFPMVCNFLQMKIKEHSINYIENHPRDFVDAYTDEILKTTDSHSSFHPNQDFLVDSLFDIFAAGSDTVSTTLSWLCAYLIVHKEVQEKLQKEIDEVVGRHRAPVLTDRQFMPYTEAVISEVMRFSSIAPFALFHTAIQDTEFHRFQIPKDTLILPNVYGVHFDPSIWGDPLNFRPERFIDANGKRLL</sequence>
<evidence type="ECO:0000256" key="4">
    <source>
        <dbReference type="ARBA" id="ARBA00004406"/>
    </source>
</evidence>
<dbReference type="GO" id="GO:0006805">
    <property type="term" value="P:xenobiotic metabolic process"/>
    <property type="evidence" value="ECO:0007669"/>
    <property type="project" value="TreeGrafter"/>
</dbReference>
<keyword evidence="8" id="KW-0256">Endoplasmic reticulum</keyword>
<dbReference type="GO" id="GO:0008395">
    <property type="term" value="F:steroid hydroxylase activity"/>
    <property type="evidence" value="ECO:0007669"/>
    <property type="project" value="TreeGrafter"/>
</dbReference>
<dbReference type="AlphaFoldDB" id="A0A8J2LGB8"/>
<evidence type="ECO:0000313" key="14">
    <source>
        <dbReference type="EMBL" id="CAG7832509.1"/>
    </source>
</evidence>
<keyword evidence="11" id="KW-0408">Iron</keyword>
<evidence type="ECO:0000256" key="7">
    <source>
        <dbReference type="ARBA" id="ARBA00022723"/>
    </source>
</evidence>
<evidence type="ECO:0000256" key="9">
    <source>
        <dbReference type="ARBA" id="ARBA00022848"/>
    </source>
</evidence>
<evidence type="ECO:0000256" key="8">
    <source>
        <dbReference type="ARBA" id="ARBA00022824"/>
    </source>
</evidence>
<evidence type="ECO:0000313" key="15">
    <source>
        <dbReference type="Proteomes" id="UP000708208"/>
    </source>
</evidence>
<evidence type="ECO:0008006" key="16">
    <source>
        <dbReference type="Google" id="ProtNLM"/>
    </source>
</evidence>
<dbReference type="OrthoDB" id="1103324at2759"/>
<keyword evidence="13" id="KW-0472">Membrane</keyword>
<dbReference type="PANTHER" id="PTHR24300:SF376">
    <property type="entry name" value="CYTOCHROME P450 15A1"/>
    <property type="match status" value="1"/>
</dbReference>
<protein>
    <recommendedName>
        <fullName evidence="16">Cytochrome P450</fullName>
    </recommendedName>
</protein>
<keyword evidence="6" id="KW-0349">Heme</keyword>
<proteinExistence type="inferred from homology"/>
<evidence type="ECO:0000256" key="12">
    <source>
        <dbReference type="ARBA" id="ARBA00023033"/>
    </source>
</evidence>
<keyword evidence="12" id="KW-0503">Monooxygenase</keyword>
<keyword evidence="9" id="KW-0492">Microsome</keyword>
<gene>
    <name evidence="14" type="ORF">AFUS01_LOCUS42191</name>
</gene>
<evidence type="ECO:0000256" key="10">
    <source>
        <dbReference type="ARBA" id="ARBA00023002"/>
    </source>
</evidence>
<dbReference type="InterPro" id="IPR001128">
    <property type="entry name" value="Cyt_P450"/>
</dbReference>
<keyword evidence="10" id="KW-0560">Oxidoreductase</keyword>
<evidence type="ECO:0000256" key="13">
    <source>
        <dbReference type="ARBA" id="ARBA00023136"/>
    </source>
</evidence>
<reference evidence="14" key="1">
    <citation type="submission" date="2021-06" db="EMBL/GenBank/DDBJ databases">
        <authorList>
            <person name="Hodson N. C."/>
            <person name="Mongue J. A."/>
            <person name="Jaron S. K."/>
        </authorList>
    </citation>
    <scope>NUCLEOTIDE SEQUENCE</scope>
</reference>
<dbReference type="GO" id="GO:0016712">
    <property type="term" value="F:oxidoreductase activity, acting on paired donors, with incorporation or reduction of molecular oxygen, reduced flavin or flavoprotein as one donor, and incorporation of one atom of oxygen"/>
    <property type="evidence" value="ECO:0007669"/>
    <property type="project" value="TreeGrafter"/>
</dbReference>
<feature type="non-terminal residue" evidence="14">
    <location>
        <position position="1"/>
    </location>
</feature>
<evidence type="ECO:0000256" key="3">
    <source>
        <dbReference type="ARBA" id="ARBA00004174"/>
    </source>
</evidence>
<dbReference type="GO" id="GO:0005506">
    <property type="term" value="F:iron ion binding"/>
    <property type="evidence" value="ECO:0007669"/>
    <property type="project" value="InterPro"/>
</dbReference>
<comment type="cofactor">
    <cofactor evidence="1">
        <name>heme</name>
        <dbReference type="ChEBI" id="CHEBI:30413"/>
    </cofactor>
</comment>
<dbReference type="PANTHER" id="PTHR24300">
    <property type="entry name" value="CYTOCHROME P450 508A4-RELATED"/>
    <property type="match status" value="1"/>
</dbReference>
<accession>A0A8J2LGB8</accession>
<dbReference type="Pfam" id="PF00067">
    <property type="entry name" value="p450"/>
    <property type="match status" value="1"/>
</dbReference>
<name>A0A8J2LGB8_9HEXA</name>
<evidence type="ECO:0000256" key="6">
    <source>
        <dbReference type="ARBA" id="ARBA00022617"/>
    </source>
</evidence>
<dbReference type="GO" id="GO:0020037">
    <property type="term" value="F:heme binding"/>
    <property type="evidence" value="ECO:0007669"/>
    <property type="project" value="InterPro"/>
</dbReference>
<keyword evidence="7" id="KW-0479">Metal-binding</keyword>
<comment type="similarity">
    <text evidence="5">Belongs to the cytochrome P450 family.</text>
</comment>
<comment type="function">
    <text evidence="2">May be involved in the metabolism of insect hormones and in the breakdown of synthetic insecticides.</text>
</comment>
<dbReference type="EMBL" id="CAJVCH010565414">
    <property type="protein sequence ID" value="CAG7832509.1"/>
    <property type="molecule type" value="Genomic_DNA"/>
</dbReference>
<organism evidence="14 15">
    <name type="scientific">Allacma fusca</name>
    <dbReference type="NCBI Taxonomy" id="39272"/>
    <lineage>
        <taxon>Eukaryota</taxon>
        <taxon>Metazoa</taxon>
        <taxon>Ecdysozoa</taxon>
        <taxon>Arthropoda</taxon>
        <taxon>Hexapoda</taxon>
        <taxon>Collembola</taxon>
        <taxon>Symphypleona</taxon>
        <taxon>Sminthuridae</taxon>
        <taxon>Allacma</taxon>
    </lineage>
</organism>
<evidence type="ECO:0000256" key="1">
    <source>
        <dbReference type="ARBA" id="ARBA00001971"/>
    </source>
</evidence>
<dbReference type="InterPro" id="IPR050182">
    <property type="entry name" value="Cytochrome_P450_fam2"/>
</dbReference>
<dbReference type="GO" id="GO:0006082">
    <property type="term" value="P:organic acid metabolic process"/>
    <property type="evidence" value="ECO:0007669"/>
    <property type="project" value="TreeGrafter"/>
</dbReference>
<evidence type="ECO:0000256" key="5">
    <source>
        <dbReference type="ARBA" id="ARBA00010617"/>
    </source>
</evidence>
<evidence type="ECO:0000256" key="2">
    <source>
        <dbReference type="ARBA" id="ARBA00003690"/>
    </source>
</evidence>
<comment type="subcellular location">
    <subcellularLocation>
        <location evidence="4">Endoplasmic reticulum membrane</location>
        <topology evidence="4">Peripheral membrane protein</topology>
    </subcellularLocation>
    <subcellularLocation>
        <location evidence="3">Microsome membrane</location>
        <topology evidence="3">Peripheral membrane protein</topology>
    </subcellularLocation>
</comment>
<dbReference type="Proteomes" id="UP000708208">
    <property type="component" value="Unassembled WGS sequence"/>
</dbReference>
<dbReference type="FunFam" id="1.10.630.10:FF:000238">
    <property type="entry name" value="Cytochrome P450 2A6"/>
    <property type="match status" value="1"/>
</dbReference>
<comment type="caution">
    <text evidence="14">The sequence shown here is derived from an EMBL/GenBank/DDBJ whole genome shotgun (WGS) entry which is preliminary data.</text>
</comment>
<dbReference type="GO" id="GO:0005789">
    <property type="term" value="C:endoplasmic reticulum membrane"/>
    <property type="evidence" value="ECO:0007669"/>
    <property type="project" value="UniProtKB-SubCell"/>
</dbReference>
<evidence type="ECO:0000256" key="11">
    <source>
        <dbReference type="ARBA" id="ARBA00023004"/>
    </source>
</evidence>